<proteinExistence type="predicted"/>
<gene>
    <name evidence="2" type="ORF">E1298_17965</name>
</gene>
<evidence type="ECO:0000313" key="2">
    <source>
        <dbReference type="EMBL" id="TDD86083.1"/>
    </source>
</evidence>
<comment type="caution">
    <text evidence="2">The sequence shown here is derived from an EMBL/GenBank/DDBJ whole genome shotgun (WGS) entry which is preliminary data.</text>
</comment>
<keyword evidence="3" id="KW-1185">Reference proteome</keyword>
<reference evidence="2 3" key="1">
    <citation type="submission" date="2019-03" db="EMBL/GenBank/DDBJ databases">
        <title>Draft genome sequences of novel Actinobacteria.</title>
        <authorList>
            <person name="Sahin N."/>
            <person name="Ay H."/>
            <person name="Saygin H."/>
        </authorList>
    </citation>
    <scope>NUCLEOTIDE SEQUENCE [LARGE SCALE GENOMIC DNA]</scope>
    <source>
        <strain evidence="2 3">H3C3</strain>
    </source>
</reference>
<dbReference type="GO" id="GO:0003677">
    <property type="term" value="F:DNA binding"/>
    <property type="evidence" value="ECO:0007669"/>
    <property type="project" value="UniProtKB-KW"/>
</dbReference>
<sequence>MQTLRYTDLTELPCVVDIMTAARVLGLSRTYAYQLAKREEFPCRVIRIGNCYRVPTAALLALLGADQAS</sequence>
<keyword evidence="2" id="KW-0238">DNA-binding</keyword>
<evidence type="ECO:0000313" key="3">
    <source>
        <dbReference type="Proteomes" id="UP000294513"/>
    </source>
</evidence>
<name>A0A4R5BL55_9ACTN</name>
<dbReference type="AlphaFoldDB" id="A0A4R5BL55"/>
<dbReference type="Proteomes" id="UP000294513">
    <property type="component" value="Unassembled WGS sequence"/>
</dbReference>
<feature type="domain" description="Helix-turn-helix" evidence="1">
    <location>
        <begin position="21"/>
        <end position="63"/>
    </location>
</feature>
<organism evidence="2 3">
    <name type="scientific">Actinomadura rubrisoli</name>
    <dbReference type="NCBI Taxonomy" id="2530368"/>
    <lineage>
        <taxon>Bacteria</taxon>
        <taxon>Bacillati</taxon>
        <taxon>Actinomycetota</taxon>
        <taxon>Actinomycetes</taxon>
        <taxon>Streptosporangiales</taxon>
        <taxon>Thermomonosporaceae</taxon>
        <taxon>Actinomadura</taxon>
    </lineage>
</organism>
<dbReference type="Pfam" id="PF12728">
    <property type="entry name" value="HTH_17"/>
    <property type="match status" value="1"/>
</dbReference>
<dbReference type="InterPro" id="IPR041657">
    <property type="entry name" value="HTH_17"/>
</dbReference>
<dbReference type="OrthoDB" id="3541350at2"/>
<dbReference type="EMBL" id="SMKU01000084">
    <property type="protein sequence ID" value="TDD86083.1"/>
    <property type="molecule type" value="Genomic_DNA"/>
</dbReference>
<dbReference type="RefSeq" id="WP_131894658.1">
    <property type="nucleotide sequence ID" value="NZ_SMKU01000084.1"/>
</dbReference>
<accession>A0A4R5BL55</accession>
<evidence type="ECO:0000259" key="1">
    <source>
        <dbReference type="Pfam" id="PF12728"/>
    </source>
</evidence>
<protein>
    <submittedName>
        <fullName evidence="2">DNA-binding protein</fullName>
    </submittedName>
</protein>